<name>A0A9P6T1F1_9FUNG</name>
<dbReference type="InterPro" id="IPR006722">
    <property type="entry name" value="Sedlin"/>
</dbReference>
<dbReference type="OrthoDB" id="10252102at2759"/>
<dbReference type="Pfam" id="PF04628">
    <property type="entry name" value="Sedlin_N"/>
    <property type="match status" value="1"/>
</dbReference>
<gene>
    <name evidence="1" type="primary">TRS20</name>
    <name evidence="1" type="ORF">BGZ80_007501</name>
</gene>
<dbReference type="GO" id="GO:0006888">
    <property type="term" value="P:endoplasmic reticulum to Golgi vesicle-mediated transport"/>
    <property type="evidence" value="ECO:0007669"/>
    <property type="project" value="InterPro"/>
</dbReference>
<reference evidence="1" key="1">
    <citation type="journal article" date="2020" name="Fungal Divers.">
        <title>Resolving the Mortierellaceae phylogeny through synthesis of multi-gene phylogenetics and phylogenomics.</title>
        <authorList>
            <person name="Vandepol N."/>
            <person name="Liber J."/>
            <person name="Desiro A."/>
            <person name="Na H."/>
            <person name="Kennedy M."/>
            <person name="Barry K."/>
            <person name="Grigoriev I.V."/>
            <person name="Miller A.N."/>
            <person name="O'Donnell K."/>
            <person name="Stajich J.E."/>
            <person name="Bonito G."/>
        </authorList>
    </citation>
    <scope>NUCLEOTIDE SEQUENCE</scope>
    <source>
        <strain evidence="1">NRRL 2769</strain>
    </source>
</reference>
<protein>
    <submittedName>
        <fullName evidence="1">TRAPP subunit</fullName>
    </submittedName>
</protein>
<dbReference type="PANTHER" id="PTHR12403">
    <property type="entry name" value="TRAFFICKING PROTEIN PARTICLE COMPLEX SUBUNIT 2"/>
    <property type="match status" value="1"/>
</dbReference>
<dbReference type="AlphaFoldDB" id="A0A9P6T1F1"/>
<organism evidence="1 2">
    <name type="scientific">Entomortierella chlamydospora</name>
    <dbReference type="NCBI Taxonomy" id="101097"/>
    <lineage>
        <taxon>Eukaryota</taxon>
        <taxon>Fungi</taxon>
        <taxon>Fungi incertae sedis</taxon>
        <taxon>Mucoromycota</taxon>
        <taxon>Mortierellomycotina</taxon>
        <taxon>Mortierellomycetes</taxon>
        <taxon>Mortierellales</taxon>
        <taxon>Mortierellaceae</taxon>
        <taxon>Entomortierella</taxon>
    </lineage>
</organism>
<dbReference type="EMBL" id="JAAAID010000386">
    <property type="protein sequence ID" value="KAG0018146.1"/>
    <property type="molecule type" value="Genomic_DNA"/>
</dbReference>
<evidence type="ECO:0000313" key="1">
    <source>
        <dbReference type="EMBL" id="KAG0018146.1"/>
    </source>
</evidence>
<dbReference type="GO" id="GO:0005737">
    <property type="term" value="C:cytoplasm"/>
    <property type="evidence" value="ECO:0007669"/>
    <property type="project" value="GOC"/>
</dbReference>
<dbReference type="Proteomes" id="UP000703661">
    <property type="component" value="Unassembled WGS sequence"/>
</dbReference>
<comment type="caution">
    <text evidence="1">The sequence shown here is derived from an EMBL/GenBank/DDBJ whole genome shotgun (WGS) entry which is preliminary data.</text>
</comment>
<dbReference type="SUPFAM" id="SSF64356">
    <property type="entry name" value="SNARE-like"/>
    <property type="match status" value="1"/>
</dbReference>
<dbReference type="InterPro" id="IPR011012">
    <property type="entry name" value="Longin-like_dom_sf"/>
</dbReference>
<keyword evidence="2" id="KW-1185">Reference proteome</keyword>
<proteinExistence type="predicted"/>
<sequence length="173" mass="19127">MNATHSSSSSGGSGIGSGGPGYGSNTPTCYFVMIGTKDNPIYEAEFVSVNTARSSSGGSAVSEAKKEEFRHLNQFIAHSALDMIEDIQWSTNQMYLKTVDKFNERFISAYLTAGNIKLLLLHDAKSEDAIRNFFTECYELYIKTLLSPFYEPNSIISSASFDNKVRISAKRYL</sequence>
<dbReference type="Gene3D" id="3.30.450.70">
    <property type="match status" value="1"/>
</dbReference>
<dbReference type="CDD" id="cd14825">
    <property type="entry name" value="TRAPPC2_sedlin"/>
    <property type="match status" value="1"/>
</dbReference>
<accession>A0A9P6T1F1</accession>
<evidence type="ECO:0000313" key="2">
    <source>
        <dbReference type="Proteomes" id="UP000703661"/>
    </source>
</evidence>